<sequence>MEEERHMSGVTPYYTDDPLMDDIRSQHRMLSEPADDDARQLYAGSCSGCEWTTRTPLDARMLQEAFDEHMTTLQEETHRLAASPDDIPDDLEDLRGYMVDGYDADDVNRVFDRLAEATGLSLVCVWEYFDSAGVGGNSQFYVSLEDDRLHEVADDLWEWLNGDPDCDSTPATPGASSSWIGSKADFTAAFEYDDGRHNCAIRDVEE</sequence>
<dbReference type="Proteomes" id="UP000053669">
    <property type="component" value="Unassembled WGS sequence"/>
</dbReference>
<evidence type="ECO:0000313" key="2">
    <source>
        <dbReference type="Proteomes" id="UP000053669"/>
    </source>
</evidence>
<organism evidence="1 2">
    <name type="scientific">Streptomyces canus</name>
    <dbReference type="NCBI Taxonomy" id="58343"/>
    <lineage>
        <taxon>Bacteria</taxon>
        <taxon>Bacillati</taxon>
        <taxon>Actinomycetota</taxon>
        <taxon>Actinomycetes</taxon>
        <taxon>Kitasatosporales</taxon>
        <taxon>Streptomycetaceae</taxon>
        <taxon>Streptomyces</taxon>
        <taxon>Streptomyces aurantiacus group</taxon>
    </lineage>
</organism>
<name>A0A101RNK2_9ACTN</name>
<comment type="caution">
    <text evidence="1">The sequence shown here is derived from an EMBL/GenBank/DDBJ whole genome shotgun (WGS) entry which is preliminary data.</text>
</comment>
<dbReference type="RefSeq" id="WP_059210669.1">
    <property type="nucleotide sequence ID" value="NZ_KQ948674.1"/>
</dbReference>
<proteinExistence type="predicted"/>
<accession>A0A101RNK2</accession>
<reference evidence="1 2" key="1">
    <citation type="submission" date="2015-10" db="EMBL/GenBank/DDBJ databases">
        <title>Draft genome sequence of Streptomyces canus DSM 40017, type strain for the species Streptomyces canus.</title>
        <authorList>
            <person name="Ruckert C."/>
            <person name="Winkler A."/>
            <person name="Kalinowski J."/>
            <person name="Kampfer P."/>
            <person name="Glaeser S."/>
        </authorList>
    </citation>
    <scope>NUCLEOTIDE SEQUENCE [LARGE SCALE GENOMIC DNA]</scope>
    <source>
        <strain evidence="1 2">DSM 40017</strain>
    </source>
</reference>
<protein>
    <submittedName>
        <fullName evidence="1">Uncharacterized protein</fullName>
    </submittedName>
</protein>
<dbReference type="AlphaFoldDB" id="A0A101RNK2"/>
<dbReference type="EMBL" id="LMWU01000055">
    <property type="protein sequence ID" value="KUN58907.1"/>
    <property type="molecule type" value="Genomic_DNA"/>
</dbReference>
<gene>
    <name evidence="1" type="ORF">AQJ46_42300</name>
</gene>
<dbReference type="STRING" id="58343.AQJ46_42300"/>
<evidence type="ECO:0000313" key="1">
    <source>
        <dbReference type="EMBL" id="KUN58907.1"/>
    </source>
</evidence>